<keyword evidence="7 10" id="KW-1133">Transmembrane helix</keyword>
<protein>
    <submittedName>
        <fullName evidence="11">Leucine-rich repeat protein</fullName>
    </submittedName>
</protein>
<evidence type="ECO:0000256" key="9">
    <source>
        <dbReference type="ARBA" id="ARBA00023180"/>
    </source>
</evidence>
<feature type="transmembrane region" description="Helical" evidence="10">
    <location>
        <begin position="273"/>
        <end position="296"/>
    </location>
</feature>
<reference evidence="11 12" key="1">
    <citation type="journal article" date="2018" name="Mol. Plant">
        <title>The genome of Artemisia annua provides insight into the evolution of Asteraceae family and artemisinin biosynthesis.</title>
        <authorList>
            <person name="Shen Q."/>
            <person name="Zhang L."/>
            <person name="Liao Z."/>
            <person name="Wang S."/>
            <person name="Yan T."/>
            <person name="Shi P."/>
            <person name="Liu M."/>
            <person name="Fu X."/>
            <person name="Pan Q."/>
            <person name="Wang Y."/>
            <person name="Lv Z."/>
            <person name="Lu X."/>
            <person name="Zhang F."/>
            <person name="Jiang W."/>
            <person name="Ma Y."/>
            <person name="Chen M."/>
            <person name="Hao X."/>
            <person name="Li L."/>
            <person name="Tang Y."/>
            <person name="Lv G."/>
            <person name="Zhou Y."/>
            <person name="Sun X."/>
            <person name="Brodelius P.E."/>
            <person name="Rose J.K.C."/>
            <person name="Tang K."/>
        </authorList>
    </citation>
    <scope>NUCLEOTIDE SEQUENCE [LARGE SCALE GENOMIC DNA]</scope>
    <source>
        <strain evidence="12">cv. Huhao1</strain>
        <tissue evidence="11">Leaf</tissue>
    </source>
</reference>
<comment type="subcellular location">
    <subcellularLocation>
        <location evidence="1">Membrane</location>
        <topology evidence="1">Single-pass type I membrane protein</topology>
    </subcellularLocation>
</comment>
<evidence type="ECO:0000256" key="4">
    <source>
        <dbReference type="ARBA" id="ARBA00022692"/>
    </source>
</evidence>
<evidence type="ECO:0000256" key="3">
    <source>
        <dbReference type="ARBA" id="ARBA00022614"/>
    </source>
</evidence>
<gene>
    <name evidence="11" type="ORF">CTI12_AA309670</name>
</gene>
<keyword evidence="9" id="KW-0325">Glycoprotein</keyword>
<accession>A0A2U1N4D2</accession>
<evidence type="ECO:0000256" key="5">
    <source>
        <dbReference type="ARBA" id="ARBA00022729"/>
    </source>
</evidence>
<dbReference type="FunFam" id="3.80.10.10:FF:000041">
    <property type="entry name" value="LRR receptor-like serine/threonine-protein kinase ERECTA"/>
    <property type="match status" value="1"/>
</dbReference>
<keyword evidence="12" id="KW-1185">Reference proteome</keyword>
<dbReference type="OrthoDB" id="8731593at2759"/>
<dbReference type="SUPFAM" id="SSF52058">
    <property type="entry name" value="L domain-like"/>
    <property type="match status" value="1"/>
</dbReference>
<dbReference type="Proteomes" id="UP000245207">
    <property type="component" value="Unassembled WGS sequence"/>
</dbReference>
<dbReference type="GO" id="GO:0016020">
    <property type="term" value="C:membrane"/>
    <property type="evidence" value="ECO:0007669"/>
    <property type="project" value="UniProtKB-SubCell"/>
</dbReference>
<comment type="similarity">
    <text evidence="2">Belongs to the RLP family.</text>
</comment>
<evidence type="ECO:0000256" key="1">
    <source>
        <dbReference type="ARBA" id="ARBA00004479"/>
    </source>
</evidence>
<evidence type="ECO:0000256" key="6">
    <source>
        <dbReference type="ARBA" id="ARBA00022737"/>
    </source>
</evidence>
<evidence type="ECO:0000313" key="12">
    <source>
        <dbReference type="Proteomes" id="UP000245207"/>
    </source>
</evidence>
<dbReference type="PANTHER" id="PTHR48063:SF99">
    <property type="entry name" value="LEUCINE-RICH REPEAT-CONTAINING, PLANT-TYPE, LEUCINE-RICH REPEAT DOMAIN SUPERFAMILY"/>
    <property type="match status" value="1"/>
</dbReference>
<dbReference type="AlphaFoldDB" id="A0A2U1N4D2"/>
<dbReference type="STRING" id="35608.A0A2U1N4D2"/>
<dbReference type="FunFam" id="3.80.10.10:FF:000111">
    <property type="entry name" value="LRR receptor-like serine/threonine-protein kinase ERECTA"/>
    <property type="match status" value="1"/>
</dbReference>
<dbReference type="InterPro" id="IPR001611">
    <property type="entry name" value="Leu-rich_rpt"/>
</dbReference>
<evidence type="ECO:0000256" key="2">
    <source>
        <dbReference type="ARBA" id="ARBA00009592"/>
    </source>
</evidence>
<dbReference type="EMBL" id="PKPP01003653">
    <property type="protein sequence ID" value="PWA68347.1"/>
    <property type="molecule type" value="Genomic_DNA"/>
</dbReference>
<organism evidence="11 12">
    <name type="scientific">Artemisia annua</name>
    <name type="common">Sweet wormwood</name>
    <dbReference type="NCBI Taxonomy" id="35608"/>
    <lineage>
        <taxon>Eukaryota</taxon>
        <taxon>Viridiplantae</taxon>
        <taxon>Streptophyta</taxon>
        <taxon>Embryophyta</taxon>
        <taxon>Tracheophyta</taxon>
        <taxon>Spermatophyta</taxon>
        <taxon>Magnoliopsida</taxon>
        <taxon>eudicotyledons</taxon>
        <taxon>Gunneridae</taxon>
        <taxon>Pentapetalae</taxon>
        <taxon>asterids</taxon>
        <taxon>campanulids</taxon>
        <taxon>Asterales</taxon>
        <taxon>Asteraceae</taxon>
        <taxon>Asteroideae</taxon>
        <taxon>Anthemideae</taxon>
        <taxon>Artemisiinae</taxon>
        <taxon>Artemisia</taxon>
    </lineage>
</organism>
<dbReference type="InterPro" id="IPR046956">
    <property type="entry name" value="RLP23-like"/>
</dbReference>
<keyword evidence="4 10" id="KW-0812">Transmembrane</keyword>
<dbReference type="PANTHER" id="PTHR48063">
    <property type="entry name" value="LRR RECEPTOR-LIKE KINASE"/>
    <property type="match status" value="1"/>
</dbReference>
<keyword evidence="8 10" id="KW-0472">Membrane</keyword>
<name>A0A2U1N4D2_ARTAN</name>
<keyword evidence="6" id="KW-0677">Repeat</keyword>
<evidence type="ECO:0000256" key="8">
    <source>
        <dbReference type="ARBA" id="ARBA00023136"/>
    </source>
</evidence>
<evidence type="ECO:0000256" key="10">
    <source>
        <dbReference type="SAM" id="Phobius"/>
    </source>
</evidence>
<dbReference type="InterPro" id="IPR032675">
    <property type="entry name" value="LRR_dom_sf"/>
</dbReference>
<keyword evidence="5" id="KW-0732">Signal</keyword>
<dbReference type="Pfam" id="PF00560">
    <property type="entry name" value="LRR_1"/>
    <property type="match status" value="4"/>
</dbReference>
<comment type="caution">
    <text evidence="11">The sequence shown here is derived from an EMBL/GenBank/DDBJ whole genome shotgun (WGS) entry which is preliminary data.</text>
</comment>
<evidence type="ECO:0000256" key="7">
    <source>
        <dbReference type="ARBA" id="ARBA00022989"/>
    </source>
</evidence>
<dbReference type="Gene3D" id="3.80.10.10">
    <property type="entry name" value="Ribonuclease Inhibitor"/>
    <property type="match status" value="1"/>
</dbReference>
<sequence length="309" mass="33904">MRGNKISGILPDSLMNLTGLEILQLARNELVGRIPTSLGLNLPFLRLLNLRSNNFDGNIPHQLCYLTTVQILDLADNNLSGNIPRCFHNFTVLSGKENISTDHLGSFYIVYGGATNASDLLVTKGREDTYGTNLQFMMLLDLSSNNLTGHIPSELTTLVKLISLNLSRNQLTGRIPEKIGNLKSLESFDVSLNKLYGELPMSLSGLNSLSSFNVSYNNLTGRVPTSTQLQSLNESSFLGNNQLCGAPLTKPCAVKVPDMKDQHQDDGSHGTDWGLIISTVFGLIAGFWIVVIPLIVSRSWRICIFPLLQ</sequence>
<keyword evidence="3" id="KW-0433">Leucine-rich repeat</keyword>
<evidence type="ECO:0000313" key="11">
    <source>
        <dbReference type="EMBL" id="PWA68347.1"/>
    </source>
</evidence>
<proteinExistence type="inferred from homology"/>